<sequence>MTDGDKANAWMTAAGVIFVATPVLAAGVCVLTRRAVGAWVFGPVAAVCGVLVHASLYVDARQAELYRPVPPLPSGYCAEHSDCPGG</sequence>
<keyword evidence="1" id="KW-0812">Transmembrane</keyword>
<evidence type="ECO:0000256" key="1">
    <source>
        <dbReference type="SAM" id="Phobius"/>
    </source>
</evidence>
<dbReference type="Proteomes" id="UP000198953">
    <property type="component" value="Unassembled WGS sequence"/>
</dbReference>
<reference evidence="2 3" key="1">
    <citation type="submission" date="2016-10" db="EMBL/GenBank/DDBJ databases">
        <authorList>
            <person name="de Groot N.N."/>
        </authorList>
    </citation>
    <scope>NUCLEOTIDE SEQUENCE [LARGE SCALE GENOMIC DNA]</scope>
    <source>
        <strain evidence="2 3">DSM 43357</strain>
    </source>
</reference>
<organism evidence="2 3">
    <name type="scientific">Nonomuraea pusilla</name>
    <dbReference type="NCBI Taxonomy" id="46177"/>
    <lineage>
        <taxon>Bacteria</taxon>
        <taxon>Bacillati</taxon>
        <taxon>Actinomycetota</taxon>
        <taxon>Actinomycetes</taxon>
        <taxon>Streptosporangiales</taxon>
        <taxon>Streptosporangiaceae</taxon>
        <taxon>Nonomuraea</taxon>
    </lineage>
</organism>
<feature type="transmembrane region" description="Helical" evidence="1">
    <location>
        <begin position="35"/>
        <end position="58"/>
    </location>
</feature>
<proteinExistence type="predicted"/>
<dbReference type="OrthoDB" id="3535419at2"/>
<protein>
    <submittedName>
        <fullName evidence="2">Uncharacterized protein</fullName>
    </submittedName>
</protein>
<keyword evidence="3" id="KW-1185">Reference proteome</keyword>
<accession>A0A1H7M8S3</accession>
<dbReference type="AlphaFoldDB" id="A0A1H7M8S3"/>
<keyword evidence="1" id="KW-0472">Membrane</keyword>
<dbReference type="EMBL" id="FOBF01000003">
    <property type="protein sequence ID" value="SEL06997.1"/>
    <property type="molecule type" value="Genomic_DNA"/>
</dbReference>
<gene>
    <name evidence="2" type="ORF">SAMN05660976_01789</name>
</gene>
<keyword evidence="1" id="KW-1133">Transmembrane helix</keyword>
<evidence type="ECO:0000313" key="2">
    <source>
        <dbReference type="EMBL" id="SEL06997.1"/>
    </source>
</evidence>
<name>A0A1H7M8S3_9ACTN</name>
<evidence type="ECO:0000313" key="3">
    <source>
        <dbReference type="Proteomes" id="UP000198953"/>
    </source>
</evidence>
<dbReference type="RefSeq" id="WP_091099481.1">
    <property type="nucleotide sequence ID" value="NZ_FOBF01000003.1"/>
</dbReference>